<dbReference type="Pfam" id="PF05685">
    <property type="entry name" value="Uma2"/>
    <property type="match status" value="1"/>
</dbReference>
<evidence type="ECO:0000313" key="2">
    <source>
        <dbReference type="EMBL" id="PDW04469.1"/>
    </source>
</evidence>
<protein>
    <recommendedName>
        <fullName evidence="1">Putative restriction endonuclease domain-containing protein</fullName>
    </recommendedName>
</protein>
<comment type="caution">
    <text evidence="2">The sequence shown here is derived from an EMBL/GenBank/DDBJ whole genome shotgun (WGS) entry which is preliminary data.</text>
</comment>
<dbReference type="CDD" id="cd06260">
    <property type="entry name" value="DUF820-like"/>
    <property type="match status" value="1"/>
</dbReference>
<dbReference type="InterPro" id="IPR011335">
    <property type="entry name" value="Restrct_endonuc-II-like"/>
</dbReference>
<name>A0A2A6RNM7_9CHLR</name>
<dbReference type="AlphaFoldDB" id="A0A2A6RNM7"/>
<evidence type="ECO:0000313" key="3">
    <source>
        <dbReference type="Proteomes" id="UP000220527"/>
    </source>
</evidence>
<dbReference type="Gene3D" id="3.90.1570.10">
    <property type="entry name" value="tt1808, chain A"/>
    <property type="match status" value="1"/>
</dbReference>
<sequence length="182" mass="19679">MTSTTELLTAEGFAALPASELRQELVFGEVVETMPPGRKHGRIALKIGKLIDNWAEAGLGGESGVEAGFILARDPDLVRSPDAYYVRAERLPAGGDDEGFWHIPPDLAVEVVSPSDSAEDLRQKVQEYLKAGTPLVWVVYPRTREVVAHTPDGLARSFGAEDTLSHAQVLPGFSLVVKELFG</sequence>
<dbReference type="Proteomes" id="UP000220527">
    <property type="component" value="Unassembled WGS sequence"/>
</dbReference>
<dbReference type="PANTHER" id="PTHR34107">
    <property type="entry name" value="SLL0198 PROTEIN-RELATED"/>
    <property type="match status" value="1"/>
</dbReference>
<dbReference type="EMBL" id="NQWI01000009">
    <property type="protein sequence ID" value="PDW04469.1"/>
    <property type="molecule type" value="Genomic_DNA"/>
</dbReference>
<dbReference type="InterPro" id="IPR008538">
    <property type="entry name" value="Uma2"/>
</dbReference>
<proteinExistence type="predicted"/>
<dbReference type="InterPro" id="IPR012296">
    <property type="entry name" value="Nuclease_put_TT1808"/>
</dbReference>
<dbReference type="SUPFAM" id="SSF52980">
    <property type="entry name" value="Restriction endonuclease-like"/>
    <property type="match status" value="1"/>
</dbReference>
<evidence type="ECO:0000259" key="1">
    <source>
        <dbReference type="Pfam" id="PF05685"/>
    </source>
</evidence>
<accession>A0A2A6RNM7</accession>
<gene>
    <name evidence="2" type="ORF">CJ255_03570</name>
</gene>
<dbReference type="RefSeq" id="WP_097642722.1">
    <property type="nucleotide sequence ID" value="NZ_NQWI01000009.1"/>
</dbReference>
<organism evidence="2 3">
    <name type="scientific">Candidatus Viridilinea mediisalina</name>
    <dbReference type="NCBI Taxonomy" id="2024553"/>
    <lineage>
        <taxon>Bacteria</taxon>
        <taxon>Bacillati</taxon>
        <taxon>Chloroflexota</taxon>
        <taxon>Chloroflexia</taxon>
        <taxon>Chloroflexales</taxon>
        <taxon>Chloroflexineae</taxon>
        <taxon>Oscillochloridaceae</taxon>
        <taxon>Candidatus Viridilinea</taxon>
    </lineage>
</organism>
<keyword evidence="3" id="KW-1185">Reference proteome</keyword>
<reference evidence="3" key="1">
    <citation type="submission" date="2017-08" db="EMBL/GenBank/DDBJ databases">
        <authorList>
            <person name="Grouzdev D.S."/>
            <person name="Gaisin V.A."/>
            <person name="Rysina M.S."/>
            <person name="Gorlenko V.M."/>
        </authorList>
    </citation>
    <scope>NUCLEOTIDE SEQUENCE [LARGE SCALE GENOMIC DNA]</scope>
    <source>
        <strain evidence="3">Kir15-3F</strain>
    </source>
</reference>
<dbReference type="OrthoDB" id="154427at2"/>
<dbReference type="PANTHER" id="PTHR34107:SF1">
    <property type="entry name" value="SLL0198 PROTEIN"/>
    <property type="match status" value="1"/>
</dbReference>
<feature type="domain" description="Putative restriction endonuclease" evidence="1">
    <location>
        <begin position="11"/>
        <end position="177"/>
    </location>
</feature>